<name>A0A0C3QJK1_9AGAM</name>
<evidence type="ECO:0000313" key="2">
    <source>
        <dbReference type="EMBL" id="KIO27296.1"/>
    </source>
</evidence>
<protein>
    <submittedName>
        <fullName evidence="2">Uncharacterized protein</fullName>
    </submittedName>
</protein>
<gene>
    <name evidence="2" type="ORF">M407DRAFT_243401</name>
</gene>
<proteinExistence type="predicted"/>
<sequence>QLDGDHDALNTPSSSTVSTPKLRPPRTLGDIGFELSLQEAWYPVPIPPAVDLGHLAGVDRLDGSAHNNITKEIR</sequence>
<evidence type="ECO:0000256" key="1">
    <source>
        <dbReference type="SAM" id="MobiDB-lite"/>
    </source>
</evidence>
<organism evidence="2 3">
    <name type="scientific">Tulasnella calospora MUT 4182</name>
    <dbReference type="NCBI Taxonomy" id="1051891"/>
    <lineage>
        <taxon>Eukaryota</taxon>
        <taxon>Fungi</taxon>
        <taxon>Dikarya</taxon>
        <taxon>Basidiomycota</taxon>
        <taxon>Agaricomycotina</taxon>
        <taxon>Agaricomycetes</taxon>
        <taxon>Cantharellales</taxon>
        <taxon>Tulasnellaceae</taxon>
        <taxon>Tulasnella</taxon>
    </lineage>
</organism>
<feature type="region of interest" description="Disordered" evidence="1">
    <location>
        <begin position="1"/>
        <end position="25"/>
    </location>
</feature>
<reference evidence="3" key="2">
    <citation type="submission" date="2015-01" db="EMBL/GenBank/DDBJ databases">
        <title>Evolutionary Origins and Diversification of the Mycorrhizal Mutualists.</title>
        <authorList>
            <consortium name="DOE Joint Genome Institute"/>
            <consortium name="Mycorrhizal Genomics Consortium"/>
            <person name="Kohler A."/>
            <person name="Kuo A."/>
            <person name="Nagy L.G."/>
            <person name="Floudas D."/>
            <person name="Copeland A."/>
            <person name="Barry K.W."/>
            <person name="Cichocki N."/>
            <person name="Veneault-Fourrey C."/>
            <person name="LaButti K."/>
            <person name="Lindquist E.A."/>
            <person name="Lipzen A."/>
            <person name="Lundell T."/>
            <person name="Morin E."/>
            <person name="Murat C."/>
            <person name="Riley R."/>
            <person name="Ohm R."/>
            <person name="Sun H."/>
            <person name="Tunlid A."/>
            <person name="Henrissat B."/>
            <person name="Grigoriev I.V."/>
            <person name="Hibbett D.S."/>
            <person name="Martin F."/>
        </authorList>
    </citation>
    <scope>NUCLEOTIDE SEQUENCE [LARGE SCALE GENOMIC DNA]</scope>
    <source>
        <strain evidence="3">MUT 4182</strain>
    </source>
</reference>
<dbReference type="Proteomes" id="UP000054248">
    <property type="component" value="Unassembled WGS sequence"/>
</dbReference>
<feature type="compositionally biased region" description="Polar residues" evidence="1">
    <location>
        <begin position="10"/>
        <end position="19"/>
    </location>
</feature>
<evidence type="ECO:0000313" key="3">
    <source>
        <dbReference type="Proteomes" id="UP000054248"/>
    </source>
</evidence>
<accession>A0A0C3QJK1</accession>
<feature type="non-terminal residue" evidence="2">
    <location>
        <position position="1"/>
    </location>
</feature>
<dbReference type="EMBL" id="KN823011">
    <property type="protein sequence ID" value="KIO27296.1"/>
    <property type="molecule type" value="Genomic_DNA"/>
</dbReference>
<dbReference type="HOGENOM" id="CLU_2694770_0_0_1"/>
<dbReference type="AlphaFoldDB" id="A0A0C3QJK1"/>
<keyword evidence="3" id="KW-1185">Reference proteome</keyword>
<reference evidence="2 3" key="1">
    <citation type="submission" date="2014-04" db="EMBL/GenBank/DDBJ databases">
        <authorList>
            <consortium name="DOE Joint Genome Institute"/>
            <person name="Kuo A."/>
            <person name="Girlanda M."/>
            <person name="Perotto S."/>
            <person name="Kohler A."/>
            <person name="Nagy L.G."/>
            <person name="Floudas D."/>
            <person name="Copeland A."/>
            <person name="Barry K.W."/>
            <person name="Cichocki N."/>
            <person name="Veneault-Fourrey C."/>
            <person name="LaButti K."/>
            <person name="Lindquist E.A."/>
            <person name="Lipzen A."/>
            <person name="Lundell T."/>
            <person name="Morin E."/>
            <person name="Murat C."/>
            <person name="Sun H."/>
            <person name="Tunlid A."/>
            <person name="Henrissat B."/>
            <person name="Grigoriev I.V."/>
            <person name="Hibbett D.S."/>
            <person name="Martin F."/>
            <person name="Nordberg H.P."/>
            <person name="Cantor M.N."/>
            <person name="Hua S.X."/>
        </authorList>
    </citation>
    <scope>NUCLEOTIDE SEQUENCE [LARGE SCALE GENOMIC DNA]</scope>
    <source>
        <strain evidence="2 3">MUT 4182</strain>
    </source>
</reference>